<dbReference type="SUPFAM" id="SSF53098">
    <property type="entry name" value="Ribonuclease H-like"/>
    <property type="match status" value="1"/>
</dbReference>
<dbReference type="GO" id="GO:0004523">
    <property type="term" value="F:RNA-DNA hybrid ribonuclease activity"/>
    <property type="evidence" value="ECO:0007669"/>
    <property type="project" value="UniProtKB-UniRule"/>
</dbReference>
<protein>
    <recommendedName>
        <fullName evidence="5 11">Ribonuclease H</fullName>
        <shortName evidence="11">RNase H</shortName>
        <ecNumber evidence="5 11">3.1.26.4</ecNumber>
    </recommendedName>
</protein>
<feature type="binding site" evidence="11">
    <location>
        <position position="20"/>
    </location>
    <ligand>
        <name>Mg(2+)</name>
        <dbReference type="ChEBI" id="CHEBI:18420"/>
        <label>2</label>
    </ligand>
</feature>
<dbReference type="EC" id="3.1.26.4" evidence="5 11"/>
<comment type="function">
    <text evidence="2 11">Endonuclease that specifically degrades the RNA of RNA-DNA hybrids.</text>
</comment>
<comment type="subunit">
    <text evidence="4 11">Monomer.</text>
</comment>
<dbReference type="InterPro" id="IPR022892">
    <property type="entry name" value="RNaseHI"/>
</dbReference>
<evidence type="ECO:0000256" key="7">
    <source>
        <dbReference type="ARBA" id="ARBA00022723"/>
    </source>
</evidence>
<dbReference type="InterPro" id="IPR002156">
    <property type="entry name" value="RNaseH_domain"/>
</dbReference>
<dbReference type="Gene3D" id="3.30.420.10">
    <property type="entry name" value="Ribonuclease H-like superfamily/Ribonuclease H"/>
    <property type="match status" value="1"/>
</dbReference>
<comment type="cofactor">
    <cofactor evidence="11">
        <name>Mg(2+)</name>
        <dbReference type="ChEBI" id="CHEBI:18420"/>
    </cofactor>
    <text evidence="11">Binds 1 Mg(2+) ion per subunit. May bind a second metal ion at a regulatory site, or after substrate binding.</text>
</comment>
<evidence type="ECO:0000256" key="6">
    <source>
        <dbReference type="ARBA" id="ARBA00022722"/>
    </source>
</evidence>
<dbReference type="GO" id="GO:0005737">
    <property type="term" value="C:cytoplasm"/>
    <property type="evidence" value="ECO:0007669"/>
    <property type="project" value="UniProtKB-SubCell"/>
</dbReference>
<evidence type="ECO:0000256" key="3">
    <source>
        <dbReference type="ARBA" id="ARBA00005300"/>
    </source>
</evidence>
<evidence type="ECO:0000256" key="10">
    <source>
        <dbReference type="ARBA" id="ARBA00022842"/>
    </source>
</evidence>
<evidence type="ECO:0000259" key="12">
    <source>
        <dbReference type="PROSITE" id="PS50879"/>
    </source>
</evidence>
<evidence type="ECO:0000256" key="8">
    <source>
        <dbReference type="ARBA" id="ARBA00022759"/>
    </source>
</evidence>
<keyword evidence="7 11" id="KW-0479">Metal-binding</keyword>
<feature type="binding site" evidence="11">
    <location>
        <position position="58"/>
    </location>
    <ligand>
        <name>Mg(2+)</name>
        <dbReference type="ChEBI" id="CHEBI:18420"/>
        <label>1</label>
    </ligand>
</feature>
<evidence type="ECO:0000256" key="9">
    <source>
        <dbReference type="ARBA" id="ARBA00022801"/>
    </source>
</evidence>
<evidence type="ECO:0000313" key="13">
    <source>
        <dbReference type="EMBL" id="CAI27258.1"/>
    </source>
</evidence>
<dbReference type="PANTHER" id="PTHR10642:SF26">
    <property type="entry name" value="RIBONUCLEASE H1"/>
    <property type="match status" value="1"/>
</dbReference>
<accession>A0A0H3M1T4</accession>
<feature type="binding site" evidence="11">
    <location>
        <position position="144"/>
    </location>
    <ligand>
        <name>Mg(2+)</name>
        <dbReference type="ChEBI" id="CHEBI:18420"/>
        <label>2</label>
    </ligand>
</feature>
<organism evidence="13 14">
    <name type="scientific">Ehrlichia ruminantium (strain Welgevonden)</name>
    <dbReference type="NCBI Taxonomy" id="254945"/>
    <lineage>
        <taxon>Bacteria</taxon>
        <taxon>Pseudomonadati</taxon>
        <taxon>Pseudomonadota</taxon>
        <taxon>Alphaproteobacteria</taxon>
        <taxon>Rickettsiales</taxon>
        <taxon>Anaplasmataceae</taxon>
        <taxon>Ehrlichia</taxon>
    </lineage>
</organism>
<gene>
    <name evidence="11 13" type="primary">rnhA</name>
    <name evidence="13" type="ordered locus">ERWE_CDS_07640</name>
</gene>
<dbReference type="InterPro" id="IPR036397">
    <property type="entry name" value="RNaseH_sf"/>
</dbReference>
<evidence type="ECO:0000256" key="1">
    <source>
        <dbReference type="ARBA" id="ARBA00000077"/>
    </source>
</evidence>
<keyword evidence="11" id="KW-0963">Cytoplasm</keyword>
<sequence>MSSFICCMKDELNKVVVYTDGACSGNPGPGGWGAVLLFDNGEKTICGGHPNTTNNRMELTAVVQALKFLDITYVIDLYTDSVYVKSGITSWIKKWKINGWRTADRLPVKNLELWLELDEIVKYHKITWYWVKAHSGNLYNEKADMLARSQIVK</sequence>
<dbReference type="eggNOG" id="COG0328">
    <property type="taxonomic scope" value="Bacteria"/>
</dbReference>
<evidence type="ECO:0000256" key="2">
    <source>
        <dbReference type="ARBA" id="ARBA00004065"/>
    </source>
</evidence>
<dbReference type="PANTHER" id="PTHR10642">
    <property type="entry name" value="RIBONUCLEASE H1"/>
    <property type="match status" value="1"/>
</dbReference>
<dbReference type="InterPro" id="IPR012337">
    <property type="entry name" value="RNaseH-like_sf"/>
</dbReference>
<dbReference type="KEGG" id="erw:ERWE_CDS_07640"/>
<feature type="domain" description="RNase H type-1" evidence="12">
    <location>
        <begin position="11"/>
        <end position="152"/>
    </location>
</feature>
<dbReference type="AlphaFoldDB" id="A0A0H3M1T4"/>
<dbReference type="GO" id="GO:0003676">
    <property type="term" value="F:nucleic acid binding"/>
    <property type="evidence" value="ECO:0007669"/>
    <property type="project" value="InterPro"/>
</dbReference>
<keyword evidence="9 11" id="KW-0378">Hydrolase</keyword>
<comment type="subcellular location">
    <subcellularLocation>
        <location evidence="11">Cytoplasm</location>
    </subcellularLocation>
</comment>
<keyword evidence="6 11" id="KW-0540">Nuclease</keyword>
<proteinExistence type="inferred from homology"/>
<dbReference type="HAMAP" id="MF_00042">
    <property type="entry name" value="RNase_H"/>
    <property type="match status" value="1"/>
</dbReference>
<name>A0A0H3M1T4_EHRRW</name>
<dbReference type="PROSITE" id="PS50879">
    <property type="entry name" value="RNASE_H_1"/>
    <property type="match status" value="1"/>
</dbReference>
<dbReference type="InterPro" id="IPR050092">
    <property type="entry name" value="RNase_H"/>
</dbReference>
<feature type="binding site" evidence="11">
    <location>
        <position position="20"/>
    </location>
    <ligand>
        <name>Mg(2+)</name>
        <dbReference type="ChEBI" id="CHEBI:18420"/>
        <label>1</label>
    </ligand>
</feature>
<dbReference type="Pfam" id="PF00075">
    <property type="entry name" value="RNase_H"/>
    <property type="match status" value="1"/>
</dbReference>
<keyword evidence="14" id="KW-1185">Reference proteome</keyword>
<feature type="binding site" evidence="11">
    <location>
        <position position="80"/>
    </location>
    <ligand>
        <name>Mg(2+)</name>
        <dbReference type="ChEBI" id="CHEBI:18420"/>
        <label>1</label>
    </ligand>
</feature>
<dbReference type="Proteomes" id="UP000001021">
    <property type="component" value="Chromosome"/>
</dbReference>
<dbReference type="FunFam" id="3.30.420.10:FF:000089">
    <property type="entry name" value="Ribonuclease H"/>
    <property type="match status" value="1"/>
</dbReference>
<dbReference type="NCBIfam" id="NF001236">
    <property type="entry name" value="PRK00203.1"/>
    <property type="match status" value="1"/>
</dbReference>
<comment type="similarity">
    <text evidence="3 11">Belongs to the RNase H family.</text>
</comment>
<dbReference type="GO" id="GO:0043137">
    <property type="term" value="P:DNA replication, removal of RNA primer"/>
    <property type="evidence" value="ECO:0007669"/>
    <property type="project" value="TreeGrafter"/>
</dbReference>
<dbReference type="EMBL" id="CR925678">
    <property type="protein sequence ID" value="CAI27258.1"/>
    <property type="molecule type" value="Genomic_DNA"/>
</dbReference>
<evidence type="ECO:0000313" key="14">
    <source>
        <dbReference type="Proteomes" id="UP000001021"/>
    </source>
</evidence>
<reference evidence="13 14" key="1">
    <citation type="journal article" date="2006" name="J. Bacteriol.">
        <title>Comparative genomic analysis of three strains of Ehrlichia ruminantium reveals an active process of genome size plasticity.</title>
        <authorList>
            <person name="Frutos R."/>
            <person name="Viari A."/>
            <person name="Ferraz C."/>
            <person name="Morgat A."/>
            <person name="Eychenie S."/>
            <person name="Kandassami Y."/>
            <person name="Chantal I."/>
            <person name="Bensaid A."/>
            <person name="Coissac E."/>
            <person name="Vachiery N."/>
            <person name="Demaille J."/>
            <person name="Martinez D."/>
        </authorList>
    </citation>
    <scope>NUCLEOTIDE SEQUENCE [LARGE SCALE GENOMIC DNA]</scope>
    <source>
        <strain evidence="13 14">Welgevonden</strain>
    </source>
</reference>
<dbReference type="HOGENOM" id="CLU_030894_6_0_5"/>
<evidence type="ECO:0000256" key="4">
    <source>
        <dbReference type="ARBA" id="ARBA00011245"/>
    </source>
</evidence>
<keyword evidence="10 11" id="KW-0460">Magnesium</keyword>
<dbReference type="CDD" id="cd09278">
    <property type="entry name" value="RNase_HI_prokaryote_like"/>
    <property type="match status" value="1"/>
</dbReference>
<dbReference type="GO" id="GO:0000287">
    <property type="term" value="F:magnesium ion binding"/>
    <property type="evidence" value="ECO:0007669"/>
    <property type="project" value="UniProtKB-UniRule"/>
</dbReference>
<evidence type="ECO:0000256" key="5">
    <source>
        <dbReference type="ARBA" id="ARBA00012180"/>
    </source>
</evidence>
<evidence type="ECO:0000256" key="11">
    <source>
        <dbReference type="HAMAP-Rule" id="MF_00042"/>
    </source>
</evidence>
<comment type="catalytic activity">
    <reaction evidence="1 11">
        <text>Endonucleolytic cleavage to 5'-phosphomonoester.</text>
        <dbReference type="EC" id="3.1.26.4"/>
    </reaction>
</comment>
<keyword evidence="8 11" id="KW-0255">Endonuclease</keyword>